<feature type="domain" description="NADH-Ubiquinone oxidoreductase (complex I) chain 5 N-terminal" evidence="8">
    <location>
        <begin position="94"/>
        <end position="144"/>
    </location>
</feature>
<dbReference type="GO" id="GO:0015990">
    <property type="term" value="P:electron transport coupled proton transport"/>
    <property type="evidence" value="ECO:0007669"/>
    <property type="project" value="TreeGrafter"/>
</dbReference>
<dbReference type="GO" id="GO:0003954">
    <property type="term" value="F:NADH dehydrogenase activity"/>
    <property type="evidence" value="ECO:0007669"/>
    <property type="project" value="TreeGrafter"/>
</dbReference>
<feature type="transmembrane region" description="Helical" evidence="6">
    <location>
        <begin position="494"/>
        <end position="514"/>
    </location>
</feature>
<keyword evidence="10" id="KW-1185">Reference proteome</keyword>
<feature type="transmembrane region" description="Helical" evidence="6">
    <location>
        <begin position="534"/>
        <end position="554"/>
    </location>
</feature>
<dbReference type="AlphaFoldDB" id="Q2JFK9"/>
<feature type="transmembrane region" description="Helical" evidence="6">
    <location>
        <begin position="637"/>
        <end position="658"/>
    </location>
</feature>
<dbReference type="eggNOG" id="COG1009">
    <property type="taxonomic scope" value="Bacteria"/>
</dbReference>
<dbReference type="InterPro" id="IPR018393">
    <property type="entry name" value="NADHpl_OxRdtase_5_subgr"/>
</dbReference>
<dbReference type="EMBL" id="CP000249">
    <property type="protein sequence ID" value="ABD09933.1"/>
    <property type="molecule type" value="Genomic_DNA"/>
</dbReference>
<keyword evidence="3 6" id="KW-1133">Transmembrane helix</keyword>
<feature type="transmembrane region" description="Helical" evidence="6">
    <location>
        <begin position="231"/>
        <end position="254"/>
    </location>
</feature>
<feature type="transmembrane region" description="Helical" evidence="6">
    <location>
        <begin position="57"/>
        <end position="78"/>
    </location>
</feature>
<dbReference type="PhylomeDB" id="Q2JFK9"/>
<dbReference type="HOGENOM" id="CLU_007100_6_0_11"/>
<keyword evidence="2 5" id="KW-0812">Transmembrane</keyword>
<dbReference type="PRINTS" id="PR01434">
    <property type="entry name" value="NADHDHGNASE5"/>
</dbReference>
<dbReference type="Pfam" id="PF00662">
    <property type="entry name" value="Proton_antipo_N"/>
    <property type="match status" value="1"/>
</dbReference>
<name>Q2JFK9_FRACC</name>
<dbReference type="PANTHER" id="PTHR42829:SF2">
    <property type="entry name" value="NADH-UBIQUINONE OXIDOREDUCTASE CHAIN 5"/>
    <property type="match status" value="1"/>
</dbReference>
<keyword evidence="4 6" id="KW-0472">Membrane</keyword>
<sequence>MNADPLLLAAAEHGGSKIHYAAASGVFSLTWLLIALPLAGAAVLLLGGRRTDGFGHLLGTLTSAASFVIGLVLFAGLLDRPGDDRALSQQLYSWIPVNGFRVDVGLLVDQLSVVFVLLITGVGTLIHIYSIGYMAHDPARRKFFAYMNLFLASMLLLVLGDNFLSLYAGWELVGLSSFLLIKFWEYKPAAATAANKAFYMNRVGDVGLALAIMFMFATVGSTSYADVFGSAAAGVIGYGTITAIALLLLLAACGKSGQFPLQAWLPDAMEGPTPISALIHAATMVTAGVYLIVRAGPIFNETQAARTVVVIIGAVTILIGCVIGCAYDDIKKVLAYSTVSQIGYMFLAVGLGPAGYAIGIMHLLAHGFFKAGLFLGSGSVIHAMNDDQDLRHYGGLWRYMKITWVTFGVGYLAIIGFPGFSGFFTKDRIIETAFDKGGTSGYLLGSIALLGAGITAFYMSRLFLMTFHGRPRWTTEGEHARHPHESPGSMTGPMILLAVGSLLAGGLFVLGHSLQDWLEPVAGAGVEGVHTFSPLVLTLLTLVVTAGGFAGAYVRYQLRPVEATAPPDSEVTLATVAARHDLFANTFNETVAMRPGQYLTRFLVWLDLVGVDGLVRGSAAAIGGLSGRMRRLQTGFVRSYALSMLGGAVLVVGALLLVRAG</sequence>
<dbReference type="STRING" id="106370.Francci3_0549"/>
<feature type="transmembrane region" description="Helical" evidence="6">
    <location>
        <begin position="143"/>
        <end position="160"/>
    </location>
</feature>
<keyword evidence="9" id="KW-0560">Oxidoreductase</keyword>
<feature type="transmembrane region" description="Helical" evidence="6">
    <location>
        <begin position="111"/>
        <end position="131"/>
    </location>
</feature>
<dbReference type="NCBIfam" id="NF005141">
    <property type="entry name" value="PRK06590.1"/>
    <property type="match status" value="1"/>
</dbReference>
<evidence type="ECO:0000256" key="6">
    <source>
        <dbReference type="SAM" id="Phobius"/>
    </source>
</evidence>
<dbReference type="GO" id="GO:0012505">
    <property type="term" value="C:endomembrane system"/>
    <property type="evidence" value="ECO:0007669"/>
    <property type="project" value="UniProtKB-SubCell"/>
</dbReference>
<feature type="transmembrane region" description="Helical" evidence="6">
    <location>
        <begin position="333"/>
        <end position="354"/>
    </location>
</feature>
<evidence type="ECO:0000256" key="3">
    <source>
        <dbReference type="ARBA" id="ARBA00022989"/>
    </source>
</evidence>
<dbReference type="RefSeq" id="WP_011435009.1">
    <property type="nucleotide sequence ID" value="NC_007777.1"/>
</dbReference>
<feature type="transmembrane region" description="Helical" evidence="6">
    <location>
        <begin position="206"/>
        <end position="225"/>
    </location>
</feature>
<evidence type="ECO:0000256" key="2">
    <source>
        <dbReference type="ARBA" id="ARBA00022692"/>
    </source>
</evidence>
<dbReference type="GO" id="GO:0016020">
    <property type="term" value="C:membrane"/>
    <property type="evidence" value="ECO:0007669"/>
    <property type="project" value="UniProtKB-SubCell"/>
</dbReference>
<dbReference type="InterPro" id="IPR001516">
    <property type="entry name" value="Proton_antipo_N"/>
</dbReference>
<dbReference type="InterPro" id="IPR001750">
    <property type="entry name" value="ND/Mrp_TM"/>
</dbReference>
<proteinExistence type="predicted"/>
<protein>
    <submittedName>
        <fullName evidence="9">NADH dehydrogenase subunit L</fullName>
        <ecNumber evidence="9">1.6.5.3</ecNumber>
    </submittedName>
</protein>
<reference evidence="9 10" key="1">
    <citation type="journal article" date="2007" name="Genome Res.">
        <title>Genome characteristics of facultatively symbiotic Frankia sp. strains reflect host range and host plant biogeography.</title>
        <authorList>
            <person name="Normand P."/>
            <person name="Lapierre P."/>
            <person name="Tisa L.S."/>
            <person name="Gogarten J.P."/>
            <person name="Alloisio N."/>
            <person name="Bagnarol E."/>
            <person name="Bassi C.A."/>
            <person name="Berry A.M."/>
            <person name="Bickhart D.M."/>
            <person name="Choisne N."/>
            <person name="Couloux A."/>
            <person name="Cournoyer B."/>
            <person name="Cruveiller S."/>
            <person name="Daubin V."/>
            <person name="Demange N."/>
            <person name="Francino M.P."/>
            <person name="Goltsman E."/>
            <person name="Huang Y."/>
            <person name="Kopp O.R."/>
            <person name="Labarre L."/>
            <person name="Lapidus A."/>
            <person name="Lavire C."/>
            <person name="Marechal J."/>
            <person name="Martinez M."/>
            <person name="Mastronunzio J.E."/>
            <person name="Mullin B.C."/>
            <person name="Niemann J."/>
            <person name="Pujic P."/>
            <person name="Rawnsley T."/>
            <person name="Rouy Z."/>
            <person name="Schenowitz C."/>
            <person name="Sellstedt A."/>
            <person name="Tavares F."/>
            <person name="Tomkins J.P."/>
            <person name="Vallenet D."/>
            <person name="Valverde C."/>
            <person name="Wall L.G."/>
            <person name="Wang Y."/>
            <person name="Medigue C."/>
            <person name="Benson D.R."/>
        </authorList>
    </citation>
    <scope>NUCLEOTIDE SEQUENCE [LARGE SCALE GENOMIC DNA]</scope>
    <source>
        <strain evidence="10">DSM 45818 / CECT 9043 / CcI3</strain>
    </source>
</reference>
<feature type="transmembrane region" description="Helical" evidence="6">
    <location>
        <begin position="305"/>
        <end position="326"/>
    </location>
</feature>
<dbReference type="GO" id="GO:0008137">
    <property type="term" value="F:NADH dehydrogenase (ubiquinone) activity"/>
    <property type="evidence" value="ECO:0007669"/>
    <property type="project" value="InterPro"/>
</dbReference>
<evidence type="ECO:0000313" key="10">
    <source>
        <dbReference type="Proteomes" id="UP000001937"/>
    </source>
</evidence>
<dbReference type="InterPro" id="IPR003945">
    <property type="entry name" value="NU5C-like"/>
</dbReference>
<feature type="transmembrane region" description="Helical" evidence="6">
    <location>
        <begin position="20"/>
        <end position="45"/>
    </location>
</feature>
<dbReference type="GO" id="GO:0042773">
    <property type="term" value="P:ATP synthesis coupled electron transport"/>
    <property type="evidence" value="ECO:0007669"/>
    <property type="project" value="InterPro"/>
</dbReference>
<evidence type="ECO:0000256" key="4">
    <source>
        <dbReference type="ARBA" id="ARBA00023136"/>
    </source>
</evidence>
<accession>Q2JFK9</accession>
<dbReference type="PANTHER" id="PTHR42829">
    <property type="entry name" value="NADH-UBIQUINONE OXIDOREDUCTASE CHAIN 5"/>
    <property type="match status" value="1"/>
</dbReference>
<evidence type="ECO:0000259" key="7">
    <source>
        <dbReference type="Pfam" id="PF00361"/>
    </source>
</evidence>
<evidence type="ECO:0000259" key="8">
    <source>
        <dbReference type="Pfam" id="PF00662"/>
    </source>
</evidence>
<evidence type="ECO:0000256" key="5">
    <source>
        <dbReference type="RuleBase" id="RU000320"/>
    </source>
</evidence>
<dbReference type="NCBIfam" id="TIGR01974">
    <property type="entry name" value="NDH_I_L"/>
    <property type="match status" value="1"/>
</dbReference>
<feature type="transmembrane region" description="Helical" evidence="6">
    <location>
        <begin position="441"/>
        <end position="464"/>
    </location>
</feature>
<organism evidence="9 10">
    <name type="scientific">Frankia casuarinae (strain DSM 45818 / CECT 9043 / HFP020203 / CcI3)</name>
    <dbReference type="NCBI Taxonomy" id="106370"/>
    <lineage>
        <taxon>Bacteria</taxon>
        <taxon>Bacillati</taxon>
        <taxon>Actinomycetota</taxon>
        <taxon>Actinomycetes</taxon>
        <taxon>Frankiales</taxon>
        <taxon>Frankiaceae</taxon>
        <taxon>Frankia</taxon>
    </lineage>
</organism>
<gene>
    <name evidence="9" type="ordered locus">Francci3_0549</name>
</gene>
<feature type="domain" description="NADH:quinone oxidoreductase/Mrp antiporter transmembrane" evidence="7">
    <location>
        <begin position="161"/>
        <end position="447"/>
    </location>
</feature>
<dbReference type="Pfam" id="PF00361">
    <property type="entry name" value="Proton_antipo_M"/>
    <property type="match status" value="1"/>
</dbReference>
<dbReference type="Proteomes" id="UP000001937">
    <property type="component" value="Chromosome"/>
</dbReference>
<evidence type="ECO:0000256" key="1">
    <source>
        <dbReference type="ARBA" id="ARBA00004127"/>
    </source>
</evidence>
<dbReference type="Gene3D" id="1.20.5.2700">
    <property type="match status" value="1"/>
</dbReference>
<dbReference type="KEGG" id="fra:Francci3_0549"/>
<evidence type="ECO:0000313" key="9">
    <source>
        <dbReference type="EMBL" id="ABD09933.1"/>
    </source>
</evidence>
<dbReference type="PRINTS" id="PR01435">
    <property type="entry name" value="NPOXDRDTASE5"/>
</dbReference>
<comment type="subcellular location">
    <subcellularLocation>
        <location evidence="1">Endomembrane system</location>
        <topology evidence="1">Multi-pass membrane protein</topology>
    </subcellularLocation>
    <subcellularLocation>
        <location evidence="5">Membrane</location>
        <topology evidence="5">Multi-pass membrane protein</topology>
    </subcellularLocation>
</comment>
<dbReference type="EC" id="1.6.5.3" evidence="9"/>
<feature type="transmembrane region" description="Helical" evidence="6">
    <location>
        <begin position="402"/>
        <end position="421"/>
    </location>
</feature>
<dbReference type="OrthoDB" id="9811798at2"/>
<feature type="transmembrane region" description="Helical" evidence="6">
    <location>
        <begin position="275"/>
        <end position="293"/>
    </location>
</feature>